<feature type="chain" id="PRO_5037198422" description="Superoxide dismutase" evidence="1">
    <location>
        <begin position="35"/>
        <end position="327"/>
    </location>
</feature>
<dbReference type="SUPFAM" id="SSF63829">
    <property type="entry name" value="Calcium-dependent phosphotriesterase"/>
    <property type="match status" value="1"/>
</dbReference>
<keyword evidence="3" id="KW-1185">Reference proteome</keyword>
<evidence type="ECO:0000313" key="3">
    <source>
        <dbReference type="Proteomes" id="UP000676325"/>
    </source>
</evidence>
<dbReference type="Proteomes" id="UP000676325">
    <property type="component" value="Unassembled WGS sequence"/>
</dbReference>
<feature type="signal peptide" evidence="1">
    <location>
        <begin position="1"/>
        <end position="34"/>
    </location>
</feature>
<dbReference type="PANTHER" id="PTHR31460:SF3">
    <property type="entry name" value="MESOCENTIN"/>
    <property type="match status" value="1"/>
</dbReference>
<evidence type="ECO:0000313" key="2">
    <source>
        <dbReference type="EMBL" id="MBR7828308.1"/>
    </source>
</evidence>
<dbReference type="RefSeq" id="WP_212519446.1">
    <property type="nucleotide sequence ID" value="NZ_JAGSOH010000053.1"/>
</dbReference>
<comment type="caution">
    <text evidence="2">The sequence shown here is derived from an EMBL/GenBank/DDBJ whole genome shotgun (WGS) entry which is preliminary data.</text>
</comment>
<proteinExistence type="predicted"/>
<gene>
    <name evidence="2" type="ORF">KDK95_18495</name>
</gene>
<reference evidence="2" key="1">
    <citation type="submission" date="2021-04" db="EMBL/GenBank/DDBJ databases">
        <title>Genome based classification of Actinospica acidithermotolerans sp. nov., an actinobacterium isolated from an Indonesian hot spring.</title>
        <authorList>
            <person name="Kusuma A.B."/>
            <person name="Putra K.E."/>
            <person name="Nafisah S."/>
            <person name="Loh J."/>
            <person name="Nouioui I."/>
            <person name="Goodfellow M."/>
        </authorList>
    </citation>
    <scope>NUCLEOTIDE SEQUENCE</scope>
    <source>
        <strain evidence="2">MGRD01-02</strain>
    </source>
</reference>
<dbReference type="InterPro" id="IPR053224">
    <property type="entry name" value="Sensory_adhesion_molecule"/>
</dbReference>
<protein>
    <recommendedName>
        <fullName evidence="4">Superoxide dismutase</fullName>
    </recommendedName>
</protein>
<dbReference type="InterPro" id="IPR011042">
    <property type="entry name" value="6-blade_b-propeller_TolB-like"/>
</dbReference>
<keyword evidence="1" id="KW-0732">Signal</keyword>
<evidence type="ECO:0008006" key="4">
    <source>
        <dbReference type="Google" id="ProtNLM"/>
    </source>
</evidence>
<dbReference type="EMBL" id="JAGSOH010000053">
    <property type="protein sequence ID" value="MBR7828308.1"/>
    <property type="molecule type" value="Genomic_DNA"/>
</dbReference>
<accession>A0A941ECW7</accession>
<organism evidence="2 3">
    <name type="scientific">Actinospica acidithermotolerans</name>
    <dbReference type="NCBI Taxonomy" id="2828514"/>
    <lineage>
        <taxon>Bacteria</taxon>
        <taxon>Bacillati</taxon>
        <taxon>Actinomycetota</taxon>
        <taxon>Actinomycetes</taxon>
        <taxon>Catenulisporales</taxon>
        <taxon>Actinospicaceae</taxon>
        <taxon>Actinospica</taxon>
    </lineage>
</organism>
<dbReference type="Gene3D" id="2.120.10.30">
    <property type="entry name" value="TolB, C-terminal domain"/>
    <property type="match status" value="1"/>
</dbReference>
<dbReference type="AlphaFoldDB" id="A0A941ECW7"/>
<evidence type="ECO:0000256" key="1">
    <source>
        <dbReference type="SAM" id="SignalP"/>
    </source>
</evidence>
<sequence>MHTSASAHATFRRALFTFATTSAALAALTLPADAATVQAHGGTYAITVDGANAFPESVAADSTYIYTGSIDDGSVYRGRVGAKTLETFLTAGQDGRTQATGIKIAGDRLLVAGAFTGRFFIYTDTGKLVASYTVPATGRKTLVNDETVAPNGDVYITDSFRPVVYRIPAAEVYAPATGAHRTLQVAYHLPDYVAGQSNGNGIVTAPDGRSLIIGYWYTGALYRLTLDTGAVEKIDAPALPSADGIARQGRILYIARSVNNEVDTVRLSDGDTRASLTAERTYPGADTTTGVAISGDRLLVTNSQMDTYLYGSPLTSPTFTIESLPLR</sequence>
<dbReference type="PANTHER" id="PTHR31460">
    <property type="match status" value="1"/>
</dbReference>
<name>A0A941ECW7_9ACTN</name>